<reference evidence="3 6" key="2">
    <citation type="submission" date="2023-11" db="EMBL/GenBank/DDBJ databases">
        <title>MicrobeMod: A computational toolkit for identifying prokaryotic methylation and restriction-modification with nanopore sequencing.</title>
        <authorList>
            <person name="Crits-Christoph A."/>
            <person name="Kang S.C."/>
            <person name="Lee H."/>
            <person name="Ostrov N."/>
        </authorList>
    </citation>
    <scope>NUCLEOTIDE SEQUENCE [LARGE SCALE GENOMIC DNA]</scope>
    <source>
        <strain evidence="3 6">ATCC BAA-571</strain>
    </source>
</reference>
<dbReference type="GO" id="GO:0015871">
    <property type="term" value="P:choline transport"/>
    <property type="evidence" value="ECO:0007669"/>
    <property type="project" value="InterPro"/>
</dbReference>
<dbReference type="Proteomes" id="UP000182413">
    <property type="component" value="Unassembled WGS sequence"/>
</dbReference>
<feature type="chain" id="PRO_5044371036" evidence="1">
    <location>
        <begin position="23"/>
        <end position="312"/>
    </location>
</feature>
<keyword evidence="6" id="KW-1185">Reference proteome</keyword>
<protein>
    <submittedName>
        <fullName evidence="3">Choline ABC transporter substrate-binding protein</fullName>
    </submittedName>
    <submittedName>
        <fullName evidence="4">Glycine betaine/proline transport system substrate-binding protein</fullName>
    </submittedName>
</protein>
<dbReference type="AlphaFoldDB" id="A0A1G6YPJ8"/>
<dbReference type="SUPFAM" id="SSF53850">
    <property type="entry name" value="Periplasmic binding protein-like II"/>
    <property type="match status" value="1"/>
</dbReference>
<dbReference type="OrthoDB" id="9787902at2"/>
<organism evidence="4 5">
    <name type="scientific">Ectopseudomonas alcaliphila</name>
    <dbReference type="NCBI Taxonomy" id="101564"/>
    <lineage>
        <taxon>Bacteria</taxon>
        <taxon>Pseudomonadati</taxon>
        <taxon>Pseudomonadota</taxon>
        <taxon>Gammaproteobacteria</taxon>
        <taxon>Pseudomonadales</taxon>
        <taxon>Pseudomonadaceae</taxon>
        <taxon>Ectopseudomonas</taxon>
    </lineage>
</organism>
<dbReference type="Proteomes" id="UP001278050">
    <property type="component" value="Unassembled WGS sequence"/>
</dbReference>
<dbReference type="Gene3D" id="3.40.190.100">
    <property type="entry name" value="Glycine betaine-binding periplasmic protein, domain 2"/>
    <property type="match status" value="1"/>
</dbReference>
<dbReference type="RefSeq" id="WP_074676463.1">
    <property type="nucleotide sequence ID" value="NZ_CBCSET010000001.1"/>
</dbReference>
<dbReference type="EMBL" id="JAWXXP010000001">
    <property type="protein sequence ID" value="MDX5992617.1"/>
    <property type="molecule type" value="Genomic_DNA"/>
</dbReference>
<sequence>MKGLTALAACCTLSLFSSSLLAAEDASCQKARIGLVGWTDVVATTAVAATLLEGLGYQTTQTQASQQIIFSGIGKKQVDFFLGYWKPLMDDNIKPFLDKGEVKVLAEPGLSDGISSLAVPTYLAEAGLKTYADIAKFRDQLDGKIYGIDPGTGANTTIQKMIDSDQFGLGGFKLVESSEAAMLAAVSRAVKAKKPVVFFGWKPHPMNIKMDLTYLTGSEDVFGADEGLATVWTVVAPDYAQRCPNVDRLLHNLTFSAAQESQLMEPIMAREDAKAVARRWLKDNPQDLSRLLAGVSTFDGQDGIAAVRAALD</sequence>
<evidence type="ECO:0000313" key="3">
    <source>
        <dbReference type="EMBL" id="MDX5992617.1"/>
    </source>
</evidence>
<name>A0A1G6YPJ8_9GAMM</name>
<dbReference type="NCBIfam" id="TIGR03414">
    <property type="entry name" value="ABC_choline_bnd"/>
    <property type="match status" value="1"/>
</dbReference>
<dbReference type="InterPro" id="IPR017783">
    <property type="entry name" value="ABC_choline_sub-bd"/>
</dbReference>
<accession>A0A1G6YPJ8</accession>
<feature type="signal peptide" evidence="1">
    <location>
        <begin position="1"/>
        <end position="22"/>
    </location>
</feature>
<feature type="domain" description="ABC-type glycine betaine transport system substrate-binding" evidence="2">
    <location>
        <begin position="32"/>
        <end position="282"/>
    </location>
</feature>
<dbReference type="CDD" id="cd13640">
    <property type="entry name" value="PBP2_ChoX"/>
    <property type="match status" value="1"/>
</dbReference>
<dbReference type="GO" id="GO:0042597">
    <property type="term" value="C:periplasmic space"/>
    <property type="evidence" value="ECO:0007669"/>
    <property type="project" value="InterPro"/>
</dbReference>
<proteinExistence type="predicted"/>
<reference evidence="4 5" key="1">
    <citation type="submission" date="2016-10" db="EMBL/GenBank/DDBJ databases">
        <authorList>
            <person name="de Groot N.N."/>
        </authorList>
    </citation>
    <scope>NUCLEOTIDE SEQUENCE [LARGE SCALE GENOMIC DNA]</scope>
    <source>
        <strain evidence="4 5">JCM 10630</strain>
    </source>
</reference>
<dbReference type="InterPro" id="IPR007210">
    <property type="entry name" value="ABC_Gly_betaine_transp_sub-bd"/>
</dbReference>
<dbReference type="EMBL" id="FNAE01000001">
    <property type="protein sequence ID" value="SDD92230.1"/>
    <property type="molecule type" value="Genomic_DNA"/>
</dbReference>
<evidence type="ECO:0000313" key="5">
    <source>
        <dbReference type="Proteomes" id="UP000182413"/>
    </source>
</evidence>
<dbReference type="Pfam" id="PF04069">
    <property type="entry name" value="OpuAC"/>
    <property type="match status" value="1"/>
</dbReference>
<evidence type="ECO:0000256" key="1">
    <source>
        <dbReference type="SAM" id="SignalP"/>
    </source>
</evidence>
<evidence type="ECO:0000313" key="6">
    <source>
        <dbReference type="Proteomes" id="UP001278050"/>
    </source>
</evidence>
<keyword evidence="1" id="KW-0732">Signal</keyword>
<evidence type="ECO:0000259" key="2">
    <source>
        <dbReference type="Pfam" id="PF04069"/>
    </source>
</evidence>
<dbReference type="Gene3D" id="3.40.190.10">
    <property type="entry name" value="Periplasmic binding protein-like II"/>
    <property type="match status" value="1"/>
</dbReference>
<gene>
    <name evidence="3" type="primary">choX</name>
    <name evidence="4" type="ORF">SAMN05216575_1011591</name>
    <name evidence="3" type="ORF">SIM71_11165</name>
</gene>
<dbReference type="GO" id="GO:0033265">
    <property type="term" value="F:choline binding"/>
    <property type="evidence" value="ECO:0007669"/>
    <property type="project" value="InterPro"/>
</dbReference>
<dbReference type="GO" id="GO:0043190">
    <property type="term" value="C:ATP-binding cassette (ABC) transporter complex"/>
    <property type="evidence" value="ECO:0007669"/>
    <property type="project" value="InterPro"/>
</dbReference>
<evidence type="ECO:0000313" key="4">
    <source>
        <dbReference type="EMBL" id="SDD92230.1"/>
    </source>
</evidence>
<dbReference type="GO" id="GO:0022857">
    <property type="term" value="F:transmembrane transporter activity"/>
    <property type="evidence" value="ECO:0007669"/>
    <property type="project" value="InterPro"/>
</dbReference>